<dbReference type="EMBL" id="CAFBIX010000013">
    <property type="protein sequence ID" value="CAB4847109.1"/>
    <property type="molecule type" value="Genomic_DNA"/>
</dbReference>
<gene>
    <name evidence="4" type="ORF">UFOPK2648_00487</name>
    <name evidence="5" type="ORF">UFOPK3037_01692</name>
    <name evidence="6" type="ORF">UFOPK3278_00517</name>
    <name evidence="2" type="ORF">UFOPK3406_01391</name>
    <name evidence="3" type="ORF">UFOPK3925_01479</name>
    <name evidence="7" type="ORF">UFOPK4097_01024</name>
    <name evidence="8" type="ORF">UFOPK4301_01214</name>
</gene>
<evidence type="ECO:0000313" key="3">
    <source>
        <dbReference type="EMBL" id="CAB4345043.1"/>
    </source>
</evidence>
<evidence type="ECO:0000313" key="8">
    <source>
        <dbReference type="EMBL" id="CAB5054374.1"/>
    </source>
</evidence>
<protein>
    <submittedName>
        <fullName evidence="2">Unannotated protein</fullName>
    </submittedName>
</protein>
<feature type="transmembrane region" description="Helical" evidence="1">
    <location>
        <begin position="19"/>
        <end position="37"/>
    </location>
</feature>
<name>A0A6J5ZTP1_9ZZZZ</name>
<evidence type="ECO:0000256" key="1">
    <source>
        <dbReference type="SAM" id="Phobius"/>
    </source>
</evidence>
<evidence type="ECO:0000313" key="7">
    <source>
        <dbReference type="EMBL" id="CAB5022550.1"/>
    </source>
</evidence>
<evidence type="ECO:0000313" key="2">
    <source>
        <dbReference type="EMBL" id="CAB4344636.1"/>
    </source>
</evidence>
<accession>A0A6J5ZTP1</accession>
<dbReference type="EMBL" id="CAESAD010000016">
    <property type="protein sequence ID" value="CAB4345043.1"/>
    <property type="molecule type" value="Genomic_DNA"/>
</dbReference>
<evidence type="ECO:0000313" key="4">
    <source>
        <dbReference type="EMBL" id="CAB4704121.1"/>
    </source>
</evidence>
<proteinExistence type="predicted"/>
<sequence length="112" mass="13674">MASDEIDEVLEPSDPHEKFWRYFIYFGILFCFVMTYFQYTRAVSGNQRSWTYVFEWPFLGGIGIWMIWRVRKEILNPTDFTQDLDDPNDIELRNWKLHVQRLEAEQNNQKEI</sequence>
<dbReference type="EMBL" id="CAFBQG010000183">
    <property type="protein sequence ID" value="CAB5054374.1"/>
    <property type="molecule type" value="Genomic_DNA"/>
</dbReference>
<keyword evidence="1" id="KW-0472">Membrane</keyword>
<organism evidence="2">
    <name type="scientific">freshwater metagenome</name>
    <dbReference type="NCBI Taxonomy" id="449393"/>
    <lineage>
        <taxon>unclassified sequences</taxon>
        <taxon>metagenomes</taxon>
        <taxon>ecological metagenomes</taxon>
    </lineage>
</organism>
<keyword evidence="1" id="KW-0812">Transmembrane</keyword>
<evidence type="ECO:0000313" key="6">
    <source>
        <dbReference type="EMBL" id="CAB4847109.1"/>
    </source>
</evidence>
<reference evidence="2" key="1">
    <citation type="submission" date="2020-05" db="EMBL/GenBank/DDBJ databases">
        <authorList>
            <person name="Chiriac C."/>
            <person name="Salcher M."/>
            <person name="Ghai R."/>
            <person name="Kavagutti S V."/>
        </authorList>
    </citation>
    <scope>NUCLEOTIDE SEQUENCE</scope>
</reference>
<dbReference type="EMBL" id="CAFAAO010000039">
    <property type="protein sequence ID" value="CAB4816193.1"/>
    <property type="molecule type" value="Genomic_DNA"/>
</dbReference>
<keyword evidence="1" id="KW-1133">Transmembrane helix</keyword>
<feature type="transmembrane region" description="Helical" evidence="1">
    <location>
        <begin position="49"/>
        <end position="68"/>
    </location>
</feature>
<dbReference type="EMBL" id="CAEZYC010000017">
    <property type="protein sequence ID" value="CAB4704121.1"/>
    <property type="molecule type" value="Genomic_DNA"/>
</dbReference>
<evidence type="ECO:0000313" key="5">
    <source>
        <dbReference type="EMBL" id="CAB4816193.1"/>
    </source>
</evidence>
<dbReference type="EMBL" id="CAESAI010000058">
    <property type="protein sequence ID" value="CAB4344636.1"/>
    <property type="molecule type" value="Genomic_DNA"/>
</dbReference>
<dbReference type="EMBL" id="CAFBPK010000016">
    <property type="protein sequence ID" value="CAB5022550.1"/>
    <property type="molecule type" value="Genomic_DNA"/>
</dbReference>
<dbReference type="AlphaFoldDB" id="A0A6J5ZTP1"/>